<gene>
    <name evidence="11" type="ORF">WJX74_004324</name>
</gene>
<dbReference type="SUPFAM" id="SSF74788">
    <property type="entry name" value="Cullin repeat-like"/>
    <property type="match status" value="1"/>
</dbReference>
<accession>A0AAW1S792</accession>
<feature type="domain" description="Cullin family profile" evidence="10">
    <location>
        <begin position="383"/>
        <end position="612"/>
    </location>
</feature>
<feature type="compositionally biased region" description="Polar residues" evidence="9">
    <location>
        <begin position="8"/>
        <end position="19"/>
    </location>
</feature>
<dbReference type="PROSITE" id="PS50069">
    <property type="entry name" value="CULLIN_2"/>
    <property type="match status" value="1"/>
</dbReference>
<dbReference type="InterPro" id="IPR001373">
    <property type="entry name" value="Cullin_N"/>
</dbReference>
<comment type="similarity">
    <text evidence="2 7 8">Belongs to the cullin family.</text>
</comment>
<protein>
    <recommendedName>
        <fullName evidence="6">Cullin-4</fullName>
    </recommendedName>
</protein>
<dbReference type="EMBL" id="JALJOS010000003">
    <property type="protein sequence ID" value="KAK9841346.1"/>
    <property type="molecule type" value="Genomic_DNA"/>
</dbReference>
<dbReference type="InterPro" id="IPR016158">
    <property type="entry name" value="Cullin_homology"/>
</dbReference>
<evidence type="ECO:0000313" key="11">
    <source>
        <dbReference type="EMBL" id="KAK9841346.1"/>
    </source>
</evidence>
<organism evidence="11 12">
    <name type="scientific">Apatococcus lobatus</name>
    <dbReference type="NCBI Taxonomy" id="904363"/>
    <lineage>
        <taxon>Eukaryota</taxon>
        <taxon>Viridiplantae</taxon>
        <taxon>Chlorophyta</taxon>
        <taxon>core chlorophytes</taxon>
        <taxon>Trebouxiophyceae</taxon>
        <taxon>Chlorellales</taxon>
        <taxon>Chlorellaceae</taxon>
        <taxon>Apatococcus</taxon>
    </lineage>
</organism>
<dbReference type="Gene3D" id="1.10.10.10">
    <property type="entry name" value="Winged helix-like DNA-binding domain superfamily/Winged helix DNA-binding domain"/>
    <property type="match status" value="1"/>
</dbReference>
<dbReference type="SUPFAM" id="SSF46785">
    <property type="entry name" value="Winged helix' DNA-binding domain"/>
    <property type="match status" value="1"/>
</dbReference>
<dbReference type="SMART" id="SM00884">
    <property type="entry name" value="Cullin_Nedd8"/>
    <property type="match status" value="1"/>
</dbReference>
<dbReference type="FunFam" id="3.30.230.130:FF:000001">
    <property type="entry name" value="Cullin 4A"/>
    <property type="match status" value="1"/>
</dbReference>
<evidence type="ECO:0000256" key="4">
    <source>
        <dbReference type="ARBA" id="ARBA00022786"/>
    </source>
</evidence>
<dbReference type="FunFam" id="1.20.1310.10:FF:000001">
    <property type="entry name" value="Cullin 3"/>
    <property type="match status" value="1"/>
</dbReference>
<dbReference type="FunFam" id="1.20.1310.10:FF:000035">
    <property type="entry name" value="Ubiquitin ligase subunit CulD, putative"/>
    <property type="match status" value="1"/>
</dbReference>
<dbReference type="Gene3D" id="3.30.230.130">
    <property type="entry name" value="Cullin, Chain C, Domain 2"/>
    <property type="match status" value="1"/>
</dbReference>
<dbReference type="InterPro" id="IPR036388">
    <property type="entry name" value="WH-like_DNA-bd_sf"/>
</dbReference>
<dbReference type="InterPro" id="IPR036390">
    <property type="entry name" value="WH_DNA-bd_sf"/>
</dbReference>
<dbReference type="SUPFAM" id="SSF75632">
    <property type="entry name" value="Cullin homology domain"/>
    <property type="match status" value="1"/>
</dbReference>
<dbReference type="InterPro" id="IPR019559">
    <property type="entry name" value="Cullin_neddylation_domain"/>
</dbReference>
<dbReference type="InterPro" id="IPR016159">
    <property type="entry name" value="Cullin_repeat-like_dom_sf"/>
</dbReference>
<feature type="region of interest" description="Disordered" evidence="9">
    <location>
        <begin position="1"/>
        <end position="22"/>
    </location>
</feature>
<dbReference type="Pfam" id="PF26557">
    <property type="entry name" value="Cullin_AB"/>
    <property type="match status" value="1"/>
</dbReference>
<dbReference type="FunFam" id="1.10.10.10:FF:000050">
    <property type="entry name" value="Cullin 4B"/>
    <property type="match status" value="1"/>
</dbReference>
<dbReference type="SMART" id="SM00182">
    <property type="entry name" value="CULLIN"/>
    <property type="match status" value="1"/>
</dbReference>
<keyword evidence="4" id="KW-0833">Ubl conjugation pathway</keyword>
<evidence type="ECO:0000256" key="7">
    <source>
        <dbReference type="PROSITE-ProRule" id="PRU00330"/>
    </source>
</evidence>
<dbReference type="Pfam" id="PF10557">
    <property type="entry name" value="Cullin_Nedd8"/>
    <property type="match status" value="1"/>
</dbReference>
<reference evidence="11 12" key="1">
    <citation type="journal article" date="2024" name="Nat. Commun.">
        <title>Phylogenomics reveals the evolutionary origins of lichenization in chlorophyte algae.</title>
        <authorList>
            <person name="Puginier C."/>
            <person name="Libourel C."/>
            <person name="Otte J."/>
            <person name="Skaloud P."/>
            <person name="Haon M."/>
            <person name="Grisel S."/>
            <person name="Petersen M."/>
            <person name="Berrin J.G."/>
            <person name="Delaux P.M."/>
            <person name="Dal Grande F."/>
            <person name="Keller J."/>
        </authorList>
    </citation>
    <scope>NUCLEOTIDE SEQUENCE [LARGE SCALE GENOMIC DNA]</scope>
    <source>
        <strain evidence="11 12">SAG 2145</strain>
    </source>
</reference>
<dbReference type="GO" id="GO:0005634">
    <property type="term" value="C:nucleus"/>
    <property type="evidence" value="ECO:0007669"/>
    <property type="project" value="UniProtKB-ARBA"/>
</dbReference>
<dbReference type="PANTHER" id="PTHR11932">
    <property type="entry name" value="CULLIN"/>
    <property type="match status" value="1"/>
</dbReference>
<proteinExistence type="inferred from homology"/>
<dbReference type="Gene3D" id="1.20.1310.10">
    <property type="entry name" value="Cullin Repeats"/>
    <property type="match status" value="4"/>
</dbReference>
<evidence type="ECO:0000313" key="12">
    <source>
        <dbReference type="Proteomes" id="UP001438707"/>
    </source>
</evidence>
<evidence type="ECO:0000256" key="6">
    <source>
        <dbReference type="ARBA" id="ARBA00069613"/>
    </source>
</evidence>
<evidence type="ECO:0000259" key="10">
    <source>
        <dbReference type="PROSITE" id="PS50069"/>
    </source>
</evidence>
<dbReference type="GO" id="GO:0031625">
    <property type="term" value="F:ubiquitin protein ligase binding"/>
    <property type="evidence" value="ECO:0007669"/>
    <property type="project" value="InterPro"/>
</dbReference>
<name>A0AAW1S792_9CHLO</name>
<dbReference type="InterPro" id="IPR036317">
    <property type="entry name" value="Cullin_homology_sf"/>
</dbReference>
<dbReference type="FunFam" id="1.20.1310.10:FF:000024">
    <property type="entry name" value="Cullin-4 like"/>
    <property type="match status" value="1"/>
</dbReference>
<evidence type="ECO:0000256" key="8">
    <source>
        <dbReference type="RuleBase" id="RU003829"/>
    </source>
</evidence>
<dbReference type="InterPro" id="IPR059120">
    <property type="entry name" value="Cullin-like_AB"/>
</dbReference>
<keyword evidence="5" id="KW-0832">Ubl conjugation</keyword>
<comment type="caution">
    <text evidence="11">The sequence shown here is derived from an EMBL/GenBank/DDBJ whole genome shotgun (WGS) entry which is preliminary data.</text>
</comment>
<keyword evidence="12" id="KW-1185">Reference proteome</keyword>
<sequence length="710" mass="81444">MPPLQPVGNRSQTKPQGSSKKLVIKPLKSKPSLPADFEIKTWTRLQDAVQAVHAQTPVACSLEELYRAVEDMCLHKMADRLYAGLQQACDQHTKAQIEKLAGSQAADEVLFLRQMHGCWEEHTSQMLTIRSIFLYLDRSYVLSASSVRSLYEMGLQQFRTHLVHHAEVLRKTIAGANQLIEAERQGESVDRQLLAHLLRMTSALGLYDDSFQAGFLEHTHLFYRAESQRLIQEVEVASYLEHCERRIQEEYERCQHYLEPSTRRHLIKVVEQQLLEAHMAALLNRGFDGLMAEQRTQDLARFYTLAARVQALPALKLRLKDYIRTSGLALIMDEEKDKDMVQLLLEMKSNLDDIVQQAFQKNEGFANALKEAFENFINQRQNKPAELIAKFMDAQLKGGSKGQSDEQMETDLDKALMLFRYISGKDVFEAFYKKDLAKRLLLGRSASVDAEKNMITKLKQECGAQFTNKLEGMFKDIDLSRDIMVSLKQSSVAKSKFPLGIDMNVSILTSGFWPSYPIQEGTLPAELNDYQAVFRDFYLSKHSGRRLVWHNSLGTCVLKVQFRKGLKELQVSLFQTIILMLFNDTAEMSFSDIKAATGIEDRELRRTLQSLACGKLRPINKAPKGRDVDDNDVFFLQCRLLDRQYQIDAAIVRIMKTRKTLSHKLLVNELVVQLKFPIKGADLKKRIESLIDREYLERDRDNAQVYNYLA</sequence>
<evidence type="ECO:0000256" key="2">
    <source>
        <dbReference type="ARBA" id="ARBA00006019"/>
    </source>
</evidence>
<evidence type="ECO:0000256" key="9">
    <source>
        <dbReference type="SAM" id="MobiDB-lite"/>
    </source>
</evidence>
<evidence type="ECO:0000256" key="3">
    <source>
        <dbReference type="ARBA" id="ARBA00022499"/>
    </source>
</evidence>
<evidence type="ECO:0000256" key="1">
    <source>
        <dbReference type="ARBA" id="ARBA00004906"/>
    </source>
</evidence>
<dbReference type="InterPro" id="IPR045093">
    <property type="entry name" value="Cullin"/>
</dbReference>
<dbReference type="FunFam" id="1.20.1310.10:FF:000004">
    <property type="entry name" value="Cullin 4B"/>
    <property type="match status" value="1"/>
</dbReference>
<dbReference type="GO" id="GO:0006511">
    <property type="term" value="P:ubiquitin-dependent protein catabolic process"/>
    <property type="evidence" value="ECO:0007669"/>
    <property type="project" value="InterPro"/>
</dbReference>
<dbReference type="AlphaFoldDB" id="A0AAW1S792"/>
<dbReference type="Pfam" id="PF00888">
    <property type="entry name" value="Cullin"/>
    <property type="match status" value="1"/>
</dbReference>
<dbReference type="GO" id="GO:0031461">
    <property type="term" value="C:cullin-RING ubiquitin ligase complex"/>
    <property type="evidence" value="ECO:0007669"/>
    <property type="project" value="InterPro"/>
</dbReference>
<dbReference type="InterPro" id="IPR016157">
    <property type="entry name" value="Cullin_CS"/>
</dbReference>
<comment type="pathway">
    <text evidence="1">Protein modification; protein ubiquitination.</text>
</comment>
<keyword evidence="3" id="KW-1017">Isopeptide bond</keyword>
<dbReference type="Proteomes" id="UP001438707">
    <property type="component" value="Unassembled WGS sequence"/>
</dbReference>
<evidence type="ECO:0000256" key="5">
    <source>
        <dbReference type="ARBA" id="ARBA00022843"/>
    </source>
</evidence>
<dbReference type="PROSITE" id="PS01256">
    <property type="entry name" value="CULLIN_1"/>
    <property type="match status" value="1"/>
</dbReference>